<reference evidence="1 2" key="1">
    <citation type="submission" date="2016-07" db="EMBL/GenBank/DDBJ databases">
        <title>Pervasive Adenine N6-methylation of Active Genes in Fungi.</title>
        <authorList>
            <consortium name="DOE Joint Genome Institute"/>
            <person name="Mondo S.J."/>
            <person name="Dannebaum R.O."/>
            <person name="Kuo R.C."/>
            <person name="Labutti K."/>
            <person name="Haridas S."/>
            <person name="Kuo A."/>
            <person name="Salamov A."/>
            <person name="Ahrendt S.R."/>
            <person name="Lipzen A."/>
            <person name="Sullivan W."/>
            <person name="Andreopoulos W.B."/>
            <person name="Clum A."/>
            <person name="Lindquist E."/>
            <person name="Daum C."/>
            <person name="Ramamoorthy G.K."/>
            <person name="Gryganskyi A."/>
            <person name="Culley D."/>
            <person name="Magnuson J.K."/>
            <person name="James T.Y."/>
            <person name="O'Malley M.A."/>
            <person name="Stajich J.E."/>
            <person name="Spatafora J.W."/>
            <person name="Visel A."/>
            <person name="Grigoriev I.V."/>
        </authorList>
    </citation>
    <scope>NUCLEOTIDE SEQUENCE [LARGE SCALE GENOMIC DNA]</scope>
    <source>
        <strain evidence="1 2">JEL800</strain>
    </source>
</reference>
<evidence type="ECO:0000313" key="1">
    <source>
        <dbReference type="EMBL" id="ORY29292.1"/>
    </source>
</evidence>
<protein>
    <submittedName>
        <fullName evidence="1">Uncharacterized protein</fullName>
    </submittedName>
</protein>
<accession>A0A1Y2B377</accession>
<evidence type="ECO:0000313" key="2">
    <source>
        <dbReference type="Proteomes" id="UP000193642"/>
    </source>
</evidence>
<keyword evidence="2" id="KW-1185">Reference proteome</keyword>
<proteinExistence type="predicted"/>
<dbReference type="Proteomes" id="UP000193642">
    <property type="component" value="Unassembled WGS sequence"/>
</dbReference>
<organism evidence="1 2">
    <name type="scientific">Rhizoclosmatium globosum</name>
    <dbReference type="NCBI Taxonomy" id="329046"/>
    <lineage>
        <taxon>Eukaryota</taxon>
        <taxon>Fungi</taxon>
        <taxon>Fungi incertae sedis</taxon>
        <taxon>Chytridiomycota</taxon>
        <taxon>Chytridiomycota incertae sedis</taxon>
        <taxon>Chytridiomycetes</taxon>
        <taxon>Chytridiales</taxon>
        <taxon>Chytriomycetaceae</taxon>
        <taxon>Rhizoclosmatium</taxon>
    </lineage>
</organism>
<sequence>MHVFNHIIVWTTEEDGLPSAVLPRITTLLGQALSDGTISVVNSSESFALTFDNIVNKDKALVLCIGTNEYTNALISRETLESLGSESFHIRCQLKDDGSTVVAVNGRNSFEDGPRTENSMKIQPVWSHGNRGLAYGVYAALEELGFAFMHPLAPSIPPAVGLRTVNVTFDEAPRWKKFRAIHYHTQHPLELTPFLQGFGPKGVDDQIGWESQIPEFASFCEWLVANKQNGVEWPLLEGSTWMDWARSDVRIERLKRIVDVGHSYGIMVGVDVPIAFAQQHSFRLTKTGNGDNLDAEVKEIQSSLDWVMKAGFDFLGTESGTSEFTHTSPETMINWMNAAADYVSEKYDITMFIKVHCSAGQVAKGYKDPRTGEDINYNMLPHFASPTLGVLPHTVEPYALDDPAPTYGNKDFKYIPQNGKRPVVFYPETCYWVSVDIDVPLFMPIYFERRFHDLRLLASDEDNSTHKNRMDGQLIFASGWEWGYWLNDALTARAAWNPFVEIKDEKEALRMLLGPLSRHMSTEQDQKDAEDLIIDWTTAEHNLLLLGKLEGKEQYDDISRKNGLGYIVGWDTWDDVSKIIGKLTQPDRLGLVEFKNGENWVEHVADALIKHKDDDVNVDLEYAQYVKPLLLEMDRKFMDLSQRTVALAAKAPAYTKDLWDDIADAGRMTALRIHQVLCLYEYVAELKTKGSNIDLAIEAMETLRTAQEIVKAREPRYRVEANRVACWTGMDAPSQPTAYAFNYLWTVRSLHFWWRDAAKALVPGYSIKQPSFANIIDPVAVGLGSGAMLEFAQDFTGFLSALGVAKDYFDLTEKEPKTPATVFAMIQAGIPSVFRGFFRK</sequence>
<comment type="caution">
    <text evidence="1">The sequence shown here is derived from an EMBL/GenBank/DDBJ whole genome shotgun (WGS) entry which is preliminary data.</text>
</comment>
<name>A0A1Y2B377_9FUNG</name>
<dbReference type="AlphaFoldDB" id="A0A1Y2B377"/>
<dbReference type="EMBL" id="MCGO01000089">
    <property type="protein sequence ID" value="ORY29292.1"/>
    <property type="molecule type" value="Genomic_DNA"/>
</dbReference>
<dbReference type="OrthoDB" id="192566at2759"/>
<gene>
    <name evidence="1" type="ORF">BCR33DRAFT_724796</name>
</gene>